<feature type="transmembrane region" description="Helical" evidence="1">
    <location>
        <begin position="68"/>
        <end position="87"/>
    </location>
</feature>
<feature type="transmembrane region" description="Helical" evidence="1">
    <location>
        <begin position="38"/>
        <end position="56"/>
    </location>
</feature>
<reference evidence="2 3" key="1">
    <citation type="journal article" date="2015" name="Genome Announc.">
        <title>Expanding the biotechnology potential of lactobacilli through comparative genomics of 213 strains and associated genera.</title>
        <authorList>
            <person name="Sun Z."/>
            <person name="Harris H.M."/>
            <person name="McCann A."/>
            <person name="Guo C."/>
            <person name="Argimon S."/>
            <person name="Zhang W."/>
            <person name="Yang X."/>
            <person name="Jeffery I.B."/>
            <person name="Cooney J.C."/>
            <person name="Kagawa T.F."/>
            <person name="Liu W."/>
            <person name="Song Y."/>
            <person name="Salvetti E."/>
            <person name="Wrobel A."/>
            <person name="Rasinkangas P."/>
            <person name="Parkhill J."/>
            <person name="Rea M.C."/>
            <person name="O'Sullivan O."/>
            <person name="Ritari J."/>
            <person name="Douillard F.P."/>
            <person name="Paul Ross R."/>
            <person name="Yang R."/>
            <person name="Briner A.E."/>
            <person name="Felis G.E."/>
            <person name="de Vos W.M."/>
            <person name="Barrangou R."/>
            <person name="Klaenhammer T.R."/>
            <person name="Caufield P.W."/>
            <person name="Cui Y."/>
            <person name="Zhang H."/>
            <person name="O'Toole P.W."/>
        </authorList>
    </citation>
    <scope>NUCLEOTIDE SEQUENCE [LARGE SCALE GENOMIC DNA]</scope>
    <source>
        <strain evidence="2 3">DSM 24716</strain>
    </source>
</reference>
<dbReference type="STRING" id="993692.IV57_GL002041"/>
<gene>
    <name evidence="2" type="ORF">IV57_GL002041</name>
</gene>
<accession>A0A0R2LNY6</accession>
<sequence length="268" mass="31230">MDRNNSLIALQNKDYGMVREMSSVLGISRDLMKDKIKSINLVLLIQVVAVLMIETIRRNNKYFLYSEGKVTFSTMLMLLLAVVLLVRKNEQIFNNSKYRLIPMSETRLYFGNLVTSCLTYLYVVFGEFIIFNIAFYMVTDGQRYAFTVANLTDTRLLAYRLKLVLIVSLGVVLVLTISTMFHFLTNMLSNFIVWKNLKIMMTMFYSVILVITFLTFYQTIRFVSRLSLEQYGGMSDSFIKIILIYLIPIIILTVVNIYSLNRWSETIR</sequence>
<feature type="transmembrane region" description="Helical" evidence="1">
    <location>
        <begin position="157"/>
        <end position="185"/>
    </location>
</feature>
<protein>
    <submittedName>
        <fullName evidence="2">Uncharacterized protein</fullName>
    </submittedName>
</protein>
<comment type="caution">
    <text evidence="2">The sequence shown here is derived from an EMBL/GenBank/DDBJ whole genome shotgun (WGS) entry which is preliminary data.</text>
</comment>
<organism evidence="2 3">
    <name type="scientific">Companilactobacillus kimchiensis</name>
    <dbReference type="NCBI Taxonomy" id="993692"/>
    <lineage>
        <taxon>Bacteria</taxon>
        <taxon>Bacillati</taxon>
        <taxon>Bacillota</taxon>
        <taxon>Bacilli</taxon>
        <taxon>Lactobacillales</taxon>
        <taxon>Lactobacillaceae</taxon>
        <taxon>Companilactobacillus</taxon>
    </lineage>
</organism>
<evidence type="ECO:0000256" key="1">
    <source>
        <dbReference type="SAM" id="Phobius"/>
    </source>
</evidence>
<evidence type="ECO:0000313" key="3">
    <source>
        <dbReference type="Proteomes" id="UP000051006"/>
    </source>
</evidence>
<evidence type="ECO:0000313" key="2">
    <source>
        <dbReference type="EMBL" id="KRO00026.1"/>
    </source>
</evidence>
<keyword evidence="1" id="KW-0472">Membrane</keyword>
<dbReference type="Proteomes" id="UP000051006">
    <property type="component" value="Unassembled WGS sequence"/>
</dbReference>
<feature type="transmembrane region" description="Helical" evidence="1">
    <location>
        <begin position="197"/>
        <end position="217"/>
    </location>
</feature>
<keyword evidence="1" id="KW-1133">Transmembrane helix</keyword>
<keyword evidence="3" id="KW-1185">Reference proteome</keyword>
<feature type="transmembrane region" description="Helical" evidence="1">
    <location>
        <begin position="237"/>
        <end position="258"/>
    </location>
</feature>
<feature type="transmembrane region" description="Helical" evidence="1">
    <location>
        <begin position="108"/>
        <end position="137"/>
    </location>
</feature>
<keyword evidence="1" id="KW-0812">Transmembrane</keyword>
<name>A0A0R2LNY6_9LACO</name>
<proteinExistence type="predicted"/>
<dbReference type="EMBL" id="JQCF01000005">
    <property type="protein sequence ID" value="KRO00026.1"/>
    <property type="molecule type" value="Genomic_DNA"/>
</dbReference>
<dbReference type="PATRIC" id="fig|993692.3.peg.2073"/>
<dbReference type="AlphaFoldDB" id="A0A0R2LNY6"/>